<name>A0A1Y2LU65_EPING</name>
<reference evidence="2 3" key="1">
    <citation type="journal article" date="2017" name="Genome Announc.">
        <title>Genome sequence of the saprophytic ascomycete Epicoccum nigrum ICMP 19927 strain isolated from New Zealand.</title>
        <authorList>
            <person name="Fokin M."/>
            <person name="Fleetwood D."/>
            <person name="Weir B.S."/>
            <person name="Villas-Boas S.G."/>
        </authorList>
    </citation>
    <scope>NUCLEOTIDE SEQUENCE [LARGE SCALE GENOMIC DNA]</scope>
    <source>
        <strain evidence="2 3">ICMP 19927</strain>
    </source>
</reference>
<dbReference type="Proteomes" id="UP000193240">
    <property type="component" value="Unassembled WGS sequence"/>
</dbReference>
<evidence type="ECO:0000256" key="1">
    <source>
        <dbReference type="SAM" id="Phobius"/>
    </source>
</evidence>
<evidence type="ECO:0000313" key="3">
    <source>
        <dbReference type="Proteomes" id="UP000193240"/>
    </source>
</evidence>
<evidence type="ECO:0000313" key="2">
    <source>
        <dbReference type="EMBL" id="OSS47381.1"/>
    </source>
</evidence>
<sequence>MISHYFSIATQPLYDVGQRIKQYCDKSPSQVKNKAYTYSEASTSYLLAYLEWTLYIHLAYYRAISGLDVPSWAAVKRFWFSSWNSLLNLVYRVCNSAKGSATNIFGIMLTNRLWEVCISIKRRLTANMYTVRNKMIVSGYSWPVVSLPAKQTMLSTLLPLLVLVISVVLYRSDADYFSIISTVYVIVVKVQIYILLLIFDVIYDFAVGCIVVSGFFHELADASTAFFTTLQAVVYEDSESFWFMLSSATMSVICSILPAAVVCFSYYAVDDLEAASTTDTVKTSTAPMREGTRQSIDRIVAHAKAELLTESFETSKTDSG</sequence>
<dbReference type="AlphaFoldDB" id="A0A1Y2LU65"/>
<gene>
    <name evidence="2" type="ORF">B5807_07572</name>
</gene>
<dbReference type="EMBL" id="KZ107848">
    <property type="protein sequence ID" value="OSS47381.1"/>
    <property type="molecule type" value="Genomic_DNA"/>
</dbReference>
<keyword evidence="1" id="KW-1133">Transmembrane helix</keyword>
<feature type="transmembrane region" description="Helical" evidence="1">
    <location>
        <begin position="176"/>
        <end position="196"/>
    </location>
</feature>
<dbReference type="InParanoid" id="A0A1Y2LU65"/>
<organism evidence="2 3">
    <name type="scientific">Epicoccum nigrum</name>
    <name type="common">Soil fungus</name>
    <name type="synonym">Epicoccum purpurascens</name>
    <dbReference type="NCBI Taxonomy" id="105696"/>
    <lineage>
        <taxon>Eukaryota</taxon>
        <taxon>Fungi</taxon>
        <taxon>Dikarya</taxon>
        <taxon>Ascomycota</taxon>
        <taxon>Pezizomycotina</taxon>
        <taxon>Dothideomycetes</taxon>
        <taxon>Pleosporomycetidae</taxon>
        <taxon>Pleosporales</taxon>
        <taxon>Pleosporineae</taxon>
        <taxon>Didymellaceae</taxon>
        <taxon>Epicoccum</taxon>
    </lineage>
</organism>
<protein>
    <submittedName>
        <fullName evidence="2">Uncharacterized protein</fullName>
    </submittedName>
</protein>
<proteinExistence type="predicted"/>
<keyword evidence="1" id="KW-0472">Membrane</keyword>
<accession>A0A1Y2LU65</accession>
<feature type="transmembrane region" description="Helical" evidence="1">
    <location>
        <begin position="152"/>
        <end position="170"/>
    </location>
</feature>
<keyword evidence="3" id="KW-1185">Reference proteome</keyword>
<feature type="transmembrane region" description="Helical" evidence="1">
    <location>
        <begin position="240"/>
        <end position="269"/>
    </location>
</feature>
<keyword evidence="1" id="KW-0812">Transmembrane</keyword>